<evidence type="ECO:0000256" key="4">
    <source>
        <dbReference type="SAM" id="MobiDB-lite"/>
    </source>
</evidence>
<feature type="region of interest" description="Disordered" evidence="4">
    <location>
        <begin position="176"/>
        <end position="201"/>
    </location>
</feature>
<dbReference type="GO" id="GO:0016491">
    <property type="term" value="F:oxidoreductase activity"/>
    <property type="evidence" value="ECO:0007669"/>
    <property type="project" value="UniProtKB-KW"/>
</dbReference>
<dbReference type="AlphaFoldDB" id="A0A1G7SNY8"/>
<dbReference type="InterPro" id="IPR005123">
    <property type="entry name" value="Oxoglu/Fe-dep_dioxygenase_dom"/>
</dbReference>
<reference evidence="6 7" key="1">
    <citation type="submission" date="2016-10" db="EMBL/GenBank/DDBJ databases">
        <authorList>
            <person name="de Groot N.N."/>
        </authorList>
    </citation>
    <scope>NUCLEOTIDE SEQUENCE [LARGE SCALE GENOMIC DNA]</scope>
    <source>
        <strain evidence="6 7">CGMCC 4.3143</strain>
    </source>
</reference>
<evidence type="ECO:0000259" key="5">
    <source>
        <dbReference type="PROSITE" id="PS51471"/>
    </source>
</evidence>
<dbReference type="Pfam" id="PF14226">
    <property type="entry name" value="DIOX_N"/>
    <property type="match status" value="1"/>
</dbReference>
<dbReference type="EMBL" id="FNBE01000010">
    <property type="protein sequence ID" value="SDG24743.1"/>
    <property type="molecule type" value="Genomic_DNA"/>
</dbReference>
<dbReference type="PANTHER" id="PTHR47990">
    <property type="entry name" value="2-OXOGLUTARATE (2OG) AND FE(II)-DEPENDENT OXYGENASE SUPERFAMILY PROTEIN-RELATED"/>
    <property type="match status" value="1"/>
</dbReference>
<dbReference type="PROSITE" id="PS51471">
    <property type="entry name" value="FE2OG_OXY"/>
    <property type="match status" value="1"/>
</dbReference>
<dbReference type="InterPro" id="IPR026992">
    <property type="entry name" value="DIOX_N"/>
</dbReference>
<dbReference type="Gene3D" id="2.60.120.330">
    <property type="entry name" value="B-lactam Antibiotic, Isopenicillin N Synthase, Chain"/>
    <property type="match status" value="1"/>
</dbReference>
<dbReference type="GO" id="GO:0046872">
    <property type="term" value="F:metal ion binding"/>
    <property type="evidence" value="ECO:0007669"/>
    <property type="project" value="UniProtKB-KW"/>
</dbReference>
<accession>A0A1G7SNY8</accession>
<organism evidence="6 7">
    <name type="scientific">Pseudonocardia oroxyli</name>
    <dbReference type="NCBI Taxonomy" id="366584"/>
    <lineage>
        <taxon>Bacteria</taxon>
        <taxon>Bacillati</taxon>
        <taxon>Actinomycetota</taxon>
        <taxon>Actinomycetes</taxon>
        <taxon>Pseudonocardiales</taxon>
        <taxon>Pseudonocardiaceae</taxon>
        <taxon>Pseudonocardia</taxon>
    </lineage>
</organism>
<dbReference type="SUPFAM" id="SSF51197">
    <property type="entry name" value="Clavaminate synthase-like"/>
    <property type="match status" value="1"/>
</dbReference>
<keyword evidence="3" id="KW-0408">Iron</keyword>
<dbReference type="GO" id="GO:0017000">
    <property type="term" value="P:antibiotic biosynthetic process"/>
    <property type="evidence" value="ECO:0007669"/>
    <property type="project" value="UniProtKB-KW"/>
</dbReference>
<dbReference type="STRING" id="366584.SAMN05216377_11049"/>
<evidence type="ECO:0000313" key="6">
    <source>
        <dbReference type="EMBL" id="SDG24743.1"/>
    </source>
</evidence>
<feature type="compositionally biased region" description="Basic and acidic residues" evidence="4">
    <location>
        <begin position="188"/>
        <end position="201"/>
    </location>
</feature>
<name>A0A1G7SNY8_PSEOR</name>
<proteinExistence type="inferred from homology"/>
<gene>
    <name evidence="6" type="ORF">SAMN05216377_11049</name>
</gene>
<dbReference type="Proteomes" id="UP000198967">
    <property type="component" value="Unassembled WGS sequence"/>
</dbReference>
<dbReference type="Pfam" id="PF03171">
    <property type="entry name" value="2OG-FeII_Oxy"/>
    <property type="match status" value="1"/>
</dbReference>
<dbReference type="PRINTS" id="PR00682">
    <property type="entry name" value="IPNSYNTHASE"/>
</dbReference>
<feature type="domain" description="Fe2OG dioxygenase" evidence="5">
    <location>
        <begin position="179"/>
        <end position="288"/>
    </location>
</feature>
<evidence type="ECO:0000256" key="3">
    <source>
        <dbReference type="RuleBase" id="RU003682"/>
    </source>
</evidence>
<dbReference type="RefSeq" id="WP_176921354.1">
    <property type="nucleotide sequence ID" value="NZ_FNBE01000010.1"/>
</dbReference>
<comment type="pathway">
    <text evidence="1">Antibiotic biosynthesis.</text>
</comment>
<evidence type="ECO:0000256" key="1">
    <source>
        <dbReference type="ARBA" id="ARBA00004792"/>
    </source>
</evidence>
<dbReference type="InterPro" id="IPR050231">
    <property type="entry name" value="Iron_ascorbate_oxido_reductase"/>
</dbReference>
<evidence type="ECO:0000313" key="7">
    <source>
        <dbReference type="Proteomes" id="UP000198967"/>
    </source>
</evidence>
<evidence type="ECO:0000256" key="2">
    <source>
        <dbReference type="ARBA" id="ARBA00023194"/>
    </source>
</evidence>
<comment type="similarity">
    <text evidence="3">Belongs to the iron/ascorbate-dependent oxidoreductase family.</text>
</comment>
<sequence>MAAHGPVPLIDLSGFDTDPTRRGEIVDGVRTACEEIGFFLVAGHGVDEQLIDSLYSDAKAFFDLPLEEKMAVRRPHAGVSRGYFTVGQQSIAAAMGTGTTTDLLEALTFGPMGPFAEPTGSADDHIHFAPNRWPQTPATLQRRVEEYYAAMRGLAATIMRVFALALDLDEQHFADKTDRSPSNLRFNHYPEQERDPEPGQLRAAEHTDYGTLTILKVEDAPGGLEVRDRAGVWHAVGSVPGAFVVNIGDAMARWTNGRWVSTVHRVVNPSRDETIGSRRLSVPFFHSANHDTVIEAIPTCVAAGATPEFAPIAAGEYWRMKNDASMAPAGRAS</sequence>
<dbReference type="InterPro" id="IPR044861">
    <property type="entry name" value="IPNS-like_FE2OG_OXY"/>
</dbReference>
<keyword evidence="3" id="KW-0560">Oxidoreductase</keyword>
<keyword evidence="3" id="KW-0479">Metal-binding</keyword>
<keyword evidence="7" id="KW-1185">Reference proteome</keyword>
<protein>
    <submittedName>
        <fullName evidence="6">Isopenicillin N synthase</fullName>
    </submittedName>
</protein>
<keyword evidence="2" id="KW-0045">Antibiotic biosynthesis</keyword>
<dbReference type="InterPro" id="IPR027443">
    <property type="entry name" value="IPNS-like_sf"/>
</dbReference>